<evidence type="ECO:0000256" key="3">
    <source>
        <dbReference type="ARBA" id="ARBA00022723"/>
    </source>
</evidence>
<evidence type="ECO:0000313" key="12">
    <source>
        <dbReference type="Proteomes" id="UP000309594"/>
    </source>
</evidence>
<evidence type="ECO:0000256" key="7">
    <source>
        <dbReference type="SAM" id="SignalP"/>
    </source>
</evidence>
<comment type="PTM">
    <text evidence="6">Binds 1 heme c group covalently per subunit.</text>
</comment>
<evidence type="ECO:0000256" key="1">
    <source>
        <dbReference type="ARBA" id="ARBA00022448"/>
    </source>
</evidence>
<dbReference type="Pfam" id="PF00034">
    <property type="entry name" value="Cytochrom_C"/>
    <property type="match status" value="1"/>
</dbReference>
<accession>A0A4R0NHB1</accession>
<organism evidence="9 11">
    <name type="scientific">Pedobacter hiemivivus</name>
    <dbReference type="NCBI Taxonomy" id="2530454"/>
    <lineage>
        <taxon>Bacteria</taxon>
        <taxon>Pseudomonadati</taxon>
        <taxon>Bacteroidota</taxon>
        <taxon>Sphingobacteriia</taxon>
        <taxon>Sphingobacteriales</taxon>
        <taxon>Sphingobacteriaceae</taxon>
        <taxon>Pedobacter</taxon>
    </lineage>
</organism>
<dbReference type="PROSITE" id="PS51007">
    <property type="entry name" value="CYTC"/>
    <property type="match status" value="1"/>
</dbReference>
<evidence type="ECO:0000313" key="10">
    <source>
        <dbReference type="EMBL" id="TKC63616.1"/>
    </source>
</evidence>
<evidence type="ECO:0000313" key="9">
    <source>
        <dbReference type="EMBL" id="TCC99588.1"/>
    </source>
</evidence>
<dbReference type="GO" id="GO:0009055">
    <property type="term" value="F:electron transfer activity"/>
    <property type="evidence" value="ECO:0007669"/>
    <property type="project" value="InterPro"/>
</dbReference>
<feature type="chain" id="PRO_5040597743" evidence="7">
    <location>
        <begin position="25"/>
        <end position="130"/>
    </location>
</feature>
<evidence type="ECO:0000256" key="4">
    <source>
        <dbReference type="ARBA" id="ARBA00022982"/>
    </source>
</evidence>
<evidence type="ECO:0000256" key="2">
    <source>
        <dbReference type="ARBA" id="ARBA00022617"/>
    </source>
</evidence>
<keyword evidence="3 6" id="KW-0479">Metal-binding</keyword>
<keyword evidence="2 6" id="KW-0349">Heme</keyword>
<feature type="binding site" description="covalent" evidence="6">
    <location>
        <position position="59"/>
    </location>
    <ligand>
        <name>heme c</name>
        <dbReference type="ChEBI" id="CHEBI:61717"/>
    </ligand>
</feature>
<comment type="caution">
    <text evidence="9">The sequence shown here is derived from an EMBL/GenBank/DDBJ whole genome shotgun (WGS) entry which is preliminary data.</text>
</comment>
<dbReference type="InterPro" id="IPR002324">
    <property type="entry name" value="Cyt_c_ID"/>
</dbReference>
<dbReference type="InterPro" id="IPR036909">
    <property type="entry name" value="Cyt_c-like_dom_sf"/>
</dbReference>
<dbReference type="AlphaFoldDB" id="A0A4R0NHB1"/>
<dbReference type="EMBL" id="SJSM01000001">
    <property type="protein sequence ID" value="TCC99588.1"/>
    <property type="molecule type" value="Genomic_DNA"/>
</dbReference>
<dbReference type="Gene3D" id="1.10.760.10">
    <property type="entry name" value="Cytochrome c-like domain"/>
    <property type="match status" value="1"/>
</dbReference>
<dbReference type="RefSeq" id="WP_131606941.1">
    <property type="nucleotide sequence ID" value="NZ_SJSM01000001.1"/>
</dbReference>
<keyword evidence="4" id="KW-0249">Electron transport</keyword>
<gene>
    <name evidence="9" type="ORF">EZ444_02625</name>
    <name evidence="10" type="ORF">FBD94_04480</name>
</gene>
<evidence type="ECO:0000256" key="6">
    <source>
        <dbReference type="PIRSR" id="PIRSR602324-1"/>
    </source>
</evidence>
<feature type="signal peptide" evidence="7">
    <location>
        <begin position="1"/>
        <end position="24"/>
    </location>
</feature>
<feature type="binding site" description="covalent" evidence="6">
    <location>
        <position position="63"/>
    </location>
    <ligand>
        <name>heme c</name>
        <dbReference type="ChEBI" id="CHEBI:61717"/>
    </ligand>
</feature>
<proteinExistence type="predicted"/>
<dbReference type="InterPro" id="IPR009056">
    <property type="entry name" value="Cyt_c-like_dom"/>
</dbReference>
<dbReference type="Proteomes" id="UP000291117">
    <property type="component" value="Unassembled WGS sequence"/>
</dbReference>
<dbReference type="PRINTS" id="PR00606">
    <property type="entry name" value="CYTCHROMECID"/>
</dbReference>
<keyword evidence="5 6" id="KW-0408">Iron</keyword>
<feature type="domain" description="Cytochrome c" evidence="8">
    <location>
        <begin position="45"/>
        <end position="130"/>
    </location>
</feature>
<keyword evidence="7" id="KW-0732">Signal</keyword>
<dbReference type="SUPFAM" id="SSF46626">
    <property type="entry name" value="Cytochrome c"/>
    <property type="match status" value="1"/>
</dbReference>
<reference evidence="9 11" key="1">
    <citation type="submission" date="2019-02" db="EMBL/GenBank/DDBJ databases">
        <title>Pedobacter sp. RP-3-8 sp. nov., isolated from Arctic soil.</title>
        <authorList>
            <person name="Dahal R.H."/>
        </authorList>
    </citation>
    <scope>NUCLEOTIDE SEQUENCE [LARGE SCALE GENOMIC DNA]</scope>
    <source>
        <strain evidence="9 11">RP-3-8</strain>
    </source>
</reference>
<dbReference type="GO" id="GO:0005506">
    <property type="term" value="F:iron ion binding"/>
    <property type="evidence" value="ECO:0007669"/>
    <property type="project" value="InterPro"/>
</dbReference>
<accession>A0A4V5PD79</accession>
<dbReference type="EMBL" id="SWDX01000002">
    <property type="protein sequence ID" value="TKC63616.1"/>
    <property type="molecule type" value="Genomic_DNA"/>
</dbReference>
<name>A0A4R0NHB1_9SPHI</name>
<dbReference type="Proteomes" id="UP000309594">
    <property type="component" value="Unassembled WGS sequence"/>
</dbReference>
<evidence type="ECO:0000256" key="5">
    <source>
        <dbReference type="ARBA" id="ARBA00023004"/>
    </source>
</evidence>
<evidence type="ECO:0000313" key="11">
    <source>
        <dbReference type="Proteomes" id="UP000291117"/>
    </source>
</evidence>
<keyword evidence="1" id="KW-0813">Transport</keyword>
<keyword evidence="11" id="KW-1185">Reference proteome</keyword>
<dbReference type="OrthoDB" id="9814063at2"/>
<sequence length="130" mass="13930">MKKQKWSLLSTAFTILVLANSSFAQTAKKKNIPVKKSISTVASAADILAGKALIQKSDCVACHKTDVKLVGPGFLQVAKKYPATEDNYTSLAYKIISGGTGVWGQVPMSAHSALSQLDAKKMVKYILSLK</sequence>
<dbReference type="GO" id="GO:0020037">
    <property type="term" value="F:heme binding"/>
    <property type="evidence" value="ECO:0007669"/>
    <property type="project" value="InterPro"/>
</dbReference>
<feature type="binding site" description="covalent" evidence="6">
    <location>
        <position position="108"/>
    </location>
    <ligand>
        <name>heme c</name>
        <dbReference type="ChEBI" id="CHEBI:61717"/>
    </ligand>
</feature>
<reference evidence="10 12" key="2">
    <citation type="submission" date="2019-04" db="EMBL/GenBank/DDBJ databases">
        <title>Pedobacter sp. RP-1-16 sp. nov., isolated from Arctic soil.</title>
        <authorList>
            <person name="Dahal R.H."/>
            <person name="Kim D.-U."/>
        </authorList>
    </citation>
    <scope>NUCLEOTIDE SEQUENCE [LARGE SCALE GENOMIC DNA]</scope>
    <source>
        <strain evidence="10 12">RP-1-16</strain>
    </source>
</reference>
<evidence type="ECO:0000259" key="8">
    <source>
        <dbReference type="PROSITE" id="PS51007"/>
    </source>
</evidence>
<protein>
    <submittedName>
        <fullName evidence="9">C-type cytochrome</fullName>
    </submittedName>
</protein>